<dbReference type="GO" id="GO:0017004">
    <property type="term" value="P:cytochrome complex assembly"/>
    <property type="evidence" value="ECO:0007669"/>
    <property type="project" value="UniProtKB-KW"/>
</dbReference>
<proteinExistence type="predicted"/>
<keyword evidence="4" id="KW-0934">Plastid</keyword>
<keyword evidence="1" id="KW-0201">Cytochrome c-type biogenesis</keyword>
<name>A0A1G4NRH0_9FLOR</name>
<dbReference type="Pfam" id="PF13386">
    <property type="entry name" value="DsbD_2"/>
    <property type="match status" value="1"/>
</dbReference>
<feature type="transmembrane region" description="Helical" evidence="2">
    <location>
        <begin position="213"/>
        <end position="234"/>
    </location>
</feature>
<keyword evidence="2" id="KW-0812">Transmembrane</keyword>
<evidence type="ECO:0000259" key="3">
    <source>
        <dbReference type="Pfam" id="PF13386"/>
    </source>
</evidence>
<feature type="domain" description="Urease accessory protein UreH-like transmembrane" evidence="3">
    <location>
        <begin position="33"/>
        <end position="222"/>
    </location>
</feature>
<feature type="transmembrane region" description="Helical" evidence="2">
    <location>
        <begin position="69"/>
        <end position="90"/>
    </location>
</feature>
<dbReference type="GeneID" id="30000173"/>
<feature type="transmembrane region" description="Helical" evidence="2">
    <location>
        <begin position="102"/>
        <end position="124"/>
    </location>
</feature>
<dbReference type="PANTHER" id="PTHR31272:SF6">
    <property type="entry name" value="CYTOCHROME C-TYPE BIOGENESIS CCDA-LIKE CHLOROPLASTIC PROTEIN"/>
    <property type="match status" value="1"/>
</dbReference>
<keyword evidence="4" id="KW-0150">Chloroplast</keyword>
<evidence type="ECO:0000313" key="4">
    <source>
        <dbReference type="EMBL" id="SCW21251.1"/>
    </source>
</evidence>
<organism evidence="4">
    <name type="scientific">Dermonema virens</name>
    <dbReference type="NCBI Taxonomy" id="1077399"/>
    <lineage>
        <taxon>Eukaryota</taxon>
        <taxon>Rhodophyta</taxon>
        <taxon>Florideophyceae</taxon>
        <taxon>Nemaliophycidae</taxon>
        <taxon>Nemaliales</taxon>
        <taxon>Liagoraceae</taxon>
        <taxon>Dermonema</taxon>
    </lineage>
</organism>
<dbReference type="InterPro" id="IPR039447">
    <property type="entry name" value="UreH-like_TM_dom"/>
</dbReference>
<dbReference type="RefSeq" id="YP_009312997.1">
    <property type="nucleotide sequence ID" value="NC_031655.1"/>
</dbReference>
<reference evidence="4" key="2">
    <citation type="submission" date="2016-10" db="EMBL/GenBank/DDBJ databases">
        <authorList>
            <person name="de Groot N.N."/>
        </authorList>
    </citation>
    <scope>NUCLEOTIDE SEQUENCE</scope>
    <source>
        <strain evidence="4">J.0258</strain>
    </source>
</reference>
<evidence type="ECO:0000256" key="1">
    <source>
        <dbReference type="ARBA" id="ARBA00022748"/>
    </source>
</evidence>
<gene>
    <name evidence="4" type="primary">dsbD</name>
    <name evidence="4" type="ORF">BQ776_11</name>
</gene>
<accession>A0A1G4NRH0</accession>
<feature type="transmembrane region" description="Helical" evidence="2">
    <location>
        <begin position="145"/>
        <end position="170"/>
    </location>
</feature>
<feature type="transmembrane region" description="Helical" evidence="2">
    <location>
        <begin position="34"/>
        <end position="57"/>
    </location>
</feature>
<evidence type="ECO:0000256" key="2">
    <source>
        <dbReference type="SAM" id="Phobius"/>
    </source>
</evidence>
<sequence>MNNILVNMYSLQSSINTLLINNINHISLASSVTAFTGGVLTSISPCVISSLPIATLYINSKSNKISSTVTMFTGILTSFLSIGIISILLRDKYWQLAGSLPLISPFFLIIIGMSLIGAIPISFLDNTNISVIKKYELHNPWQQAYFTGLGIGLAISPCSTPITITLLAWINSTENYITGIYLLLIYLCGYMMPFVVLIISINNFPQIKILSKYSSISVSVVGCIIMTTGSFTLFKEIFRSI</sequence>
<dbReference type="EMBL" id="LT622863">
    <property type="protein sequence ID" value="SCW21251.1"/>
    <property type="molecule type" value="Genomic_DNA"/>
</dbReference>
<keyword evidence="2" id="KW-1133">Transmembrane helix</keyword>
<protein>
    <submittedName>
        <fullName evidence="4">Thiol:disulfi de interchange protein</fullName>
    </submittedName>
</protein>
<feature type="transmembrane region" description="Helical" evidence="2">
    <location>
        <begin position="176"/>
        <end position="201"/>
    </location>
</feature>
<reference evidence="4" key="1">
    <citation type="submission" date="2016-10" db="EMBL/GenBank/DDBJ databases">
        <title>Chloroplast genomes as a tool to resolve red algal phylogenies: a case study in the Nemaliales.</title>
        <authorList>
            <person name="Costa J.F."/>
            <person name="Lin S.M."/>
            <person name="Macaya E.C."/>
            <person name="Fernandez-Garcia C."/>
            <person name="Verbruggen H."/>
        </authorList>
    </citation>
    <scope>NUCLEOTIDE SEQUENCE</scope>
    <source>
        <strain evidence="4">J.0258</strain>
    </source>
</reference>
<dbReference type="AlphaFoldDB" id="A0A1G4NRH0"/>
<dbReference type="InterPro" id="IPR051790">
    <property type="entry name" value="Cytochrome_c-biogenesis_DsbD"/>
</dbReference>
<geneLocation type="chloroplast" evidence="4"/>
<keyword evidence="2" id="KW-0472">Membrane</keyword>
<dbReference type="PANTHER" id="PTHR31272">
    <property type="entry name" value="CYTOCHROME C-TYPE BIOGENESIS PROTEIN HI_1454-RELATED"/>
    <property type="match status" value="1"/>
</dbReference>